<accession>A0A0F8XXS2</accession>
<evidence type="ECO:0000313" key="2">
    <source>
        <dbReference type="EMBL" id="KKK73808.1"/>
    </source>
</evidence>
<protein>
    <submittedName>
        <fullName evidence="2">Uncharacterized protein</fullName>
    </submittedName>
</protein>
<dbReference type="EMBL" id="LAZR01056618">
    <property type="protein sequence ID" value="KKK73808.1"/>
    <property type="molecule type" value="Genomic_DNA"/>
</dbReference>
<reference evidence="2" key="1">
    <citation type="journal article" date="2015" name="Nature">
        <title>Complex archaea that bridge the gap between prokaryotes and eukaryotes.</title>
        <authorList>
            <person name="Spang A."/>
            <person name="Saw J.H."/>
            <person name="Jorgensen S.L."/>
            <person name="Zaremba-Niedzwiedzka K."/>
            <person name="Martijn J."/>
            <person name="Lind A.E."/>
            <person name="van Eijk R."/>
            <person name="Schleper C."/>
            <person name="Guy L."/>
            <person name="Ettema T.J."/>
        </authorList>
    </citation>
    <scope>NUCLEOTIDE SEQUENCE</scope>
</reference>
<feature type="non-terminal residue" evidence="2">
    <location>
        <position position="177"/>
    </location>
</feature>
<proteinExistence type="predicted"/>
<keyword evidence="1" id="KW-0175">Coiled coil</keyword>
<feature type="coiled-coil region" evidence="1">
    <location>
        <begin position="4"/>
        <end position="40"/>
    </location>
</feature>
<dbReference type="AlphaFoldDB" id="A0A0F8XXS2"/>
<comment type="caution">
    <text evidence="2">The sequence shown here is derived from an EMBL/GenBank/DDBJ whole genome shotgun (WGS) entry which is preliminary data.</text>
</comment>
<name>A0A0F8XXS2_9ZZZZ</name>
<evidence type="ECO:0000256" key="1">
    <source>
        <dbReference type="SAM" id="Coils"/>
    </source>
</evidence>
<organism evidence="2">
    <name type="scientific">marine sediment metagenome</name>
    <dbReference type="NCBI Taxonomy" id="412755"/>
    <lineage>
        <taxon>unclassified sequences</taxon>
        <taxon>metagenomes</taxon>
        <taxon>ecological metagenomes</taxon>
    </lineage>
</organism>
<gene>
    <name evidence="2" type="ORF">LCGC14_2890120</name>
</gene>
<sequence>MVTVAEAQAQVSAARKELDAARTQGQVRKAEIKLARAQSQRVLRREVGIGTITSQALIRQQVGRGGVRQEITRRRRRARKEFGEFGVAISGAEQELGIFEAQFPGREAEITSVESEIISARRIQERQQRTADAFRAARKAFLSTNPAAIFALSGREEREFFRQFEAGSQVLQPTQTE</sequence>